<dbReference type="GO" id="GO:0005694">
    <property type="term" value="C:chromosome"/>
    <property type="evidence" value="ECO:0007669"/>
    <property type="project" value="InterPro"/>
</dbReference>
<accession>B6W8V2</accession>
<evidence type="ECO:0000313" key="2">
    <source>
        <dbReference type="EMBL" id="EEB36165.1"/>
    </source>
</evidence>
<comment type="caution">
    <text evidence="2">The sequence shown here is derived from an EMBL/GenBank/DDBJ whole genome shotgun (WGS) entry which is preliminary data.</text>
</comment>
<dbReference type="Pfam" id="PF08378">
    <property type="entry name" value="NERD"/>
    <property type="match status" value="1"/>
</dbReference>
<reference evidence="2 3" key="1">
    <citation type="submission" date="2008-09" db="EMBL/GenBank/DDBJ databases">
        <authorList>
            <person name="Fulton L."/>
            <person name="Clifton S."/>
            <person name="Fulton B."/>
            <person name="Xu J."/>
            <person name="Minx P."/>
            <person name="Pepin K.H."/>
            <person name="Johnson M."/>
            <person name="Thiruvilangam P."/>
            <person name="Bhonagiri V."/>
            <person name="Nash W.E."/>
            <person name="Mardis E.R."/>
            <person name="Wilson R.K."/>
        </authorList>
    </citation>
    <scope>NUCLEOTIDE SEQUENCE [LARGE SCALE GENOMIC DNA]</scope>
    <source>
        <strain evidence="2 3">DSM 7454</strain>
    </source>
</reference>
<dbReference type="PROSITE" id="PS50965">
    <property type="entry name" value="NERD"/>
    <property type="match status" value="1"/>
</dbReference>
<dbReference type="Pfam" id="PF01396">
    <property type="entry name" value="Zn_ribbon_Top1"/>
    <property type="match status" value="1"/>
</dbReference>
<dbReference type="RefSeq" id="WP_004813973.1">
    <property type="nucleotide sequence ID" value="NZ_ABXA01000024.1"/>
</dbReference>
<keyword evidence="2" id="KW-0413">Isomerase</keyword>
<gene>
    <name evidence="2" type="ORF">ANHYDRO_01003</name>
</gene>
<evidence type="ECO:0000259" key="1">
    <source>
        <dbReference type="PROSITE" id="PS50965"/>
    </source>
</evidence>
<dbReference type="EMBL" id="ABXA01000024">
    <property type="protein sequence ID" value="EEB36165.1"/>
    <property type="molecule type" value="Genomic_DNA"/>
</dbReference>
<dbReference type="GO" id="GO:0003677">
    <property type="term" value="F:DNA binding"/>
    <property type="evidence" value="ECO:0007669"/>
    <property type="project" value="UniProtKB-KW"/>
</dbReference>
<keyword evidence="2" id="KW-0238">DNA-binding</keyword>
<dbReference type="STRING" id="561177.ANHYDRO_01003"/>
<protein>
    <submittedName>
        <fullName evidence="2">Topoisomerase DNA-binding C4 zinc finger domain protein</fullName>
    </submittedName>
</protein>
<dbReference type="GO" id="GO:0003916">
    <property type="term" value="F:DNA topoisomerase activity"/>
    <property type="evidence" value="ECO:0007669"/>
    <property type="project" value="InterPro"/>
</dbReference>
<dbReference type="Proteomes" id="UP000005451">
    <property type="component" value="Unassembled WGS sequence"/>
</dbReference>
<feature type="domain" description="NERD" evidence="1">
    <location>
        <begin position="25"/>
        <end position="144"/>
    </location>
</feature>
<dbReference type="SUPFAM" id="SSF57783">
    <property type="entry name" value="Zinc beta-ribbon"/>
    <property type="match status" value="1"/>
</dbReference>
<reference evidence="2 3" key="2">
    <citation type="submission" date="2008-10" db="EMBL/GenBank/DDBJ databases">
        <title>Draft genome sequence of Anaerococcus hydrogenalis (DSM 7454).</title>
        <authorList>
            <person name="Sudarsanam P."/>
            <person name="Ley R."/>
            <person name="Guruge J."/>
            <person name="Turnbaugh P.J."/>
            <person name="Mahowald M."/>
            <person name="Liep D."/>
            <person name="Gordon J."/>
        </authorList>
    </citation>
    <scope>NUCLEOTIDE SEQUENCE [LARGE SCALE GENOMIC DNA]</scope>
    <source>
        <strain evidence="2 3">DSM 7454</strain>
    </source>
</reference>
<dbReference type="eggNOG" id="COG0551">
    <property type="taxonomic scope" value="Bacteria"/>
</dbReference>
<dbReference type="InterPro" id="IPR011528">
    <property type="entry name" value="NERD"/>
</dbReference>
<dbReference type="Gene3D" id="3.30.65.10">
    <property type="entry name" value="Bacterial Topoisomerase I, domain 1"/>
    <property type="match status" value="1"/>
</dbReference>
<dbReference type="InterPro" id="IPR013498">
    <property type="entry name" value="Topo_IA_Znf"/>
</dbReference>
<proteinExistence type="predicted"/>
<sequence length="302" mass="35059">MELNISLGFFIFSVLLVTVFKSKFKGDIGELALALNVKDLDKNKYRKIHDIKLKNTSNHTKTSQIDHLIISTYGIFCIETKGYKGKIYGKEFSKDWVQYLSNQKNYFMNPVLQNYGHIKAVENILKNSYPNMKYFSIIAFSAEANLDSIEVKKAKICKISKVSDLIKDLSKDEILKKEDLDKIEILIKENKSYQSDFSHTRDIKKLKKENKEKVEKKICPRCGGKLVEKEGKYGKFIGCSNFPKCRFVYNKNKKNNLSERISFAFLIDKNLYEGNIVLNRTKRRIICIFGISIKILQIIMKN</sequence>
<name>B6W8V2_9FIRM</name>
<organism evidence="2 3">
    <name type="scientific">Anaerococcus hydrogenalis DSM 7454</name>
    <dbReference type="NCBI Taxonomy" id="561177"/>
    <lineage>
        <taxon>Bacteria</taxon>
        <taxon>Bacillati</taxon>
        <taxon>Bacillota</taxon>
        <taxon>Tissierellia</taxon>
        <taxon>Tissierellales</taxon>
        <taxon>Peptoniphilaceae</taxon>
        <taxon>Anaerococcus</taxon>
    </lineage>
</organism>
<evidence type="ECO:0000313" key="3">
    <source>
        <dbReference type="Proteomes" id="UP000005451"/>
    </source>
</evidence>
<dbReference type="GO" id="GO:0006265">
    <property type="term" value="P:DNA topological change"/>
    <property type="evidence" value="ECO:0007669"/>
    <property type="project" value="InterPro"/>
</dbReference>
<dbReference type="AlphaFoldDB" id="B6W8V2"/>